<dbReference type="EMBL" id="JACIDW010000002">
    <property type="protein sequence ID" value="MBB3963220.1"/>
    <property type="molecule type" value="Genomic_DNA"/>
</dbReference>
<keyword evidence="2" id="KW-0732">Signal</keyword>
<keyword evidence="4" id="KW-1185">Reference proteome</keyword>
<evidence type="ECO:0000313" key="3">
    <source>
        <dbReference type="EMBL" id="MBB3963220.1"/>
    </source>
</evidence>
<dbReference type="Pfam" id="PF11776">
    <property type="entry name" value="RcnB"/>
    <property type="match status" value="1"/>
</dbReference>
<dbReference type="InterPro" id="IPR024572">
    <property type="entry name" value="RcnB"/>
</dbReference>
<accession>A0A7W6G9T5</accession>
<organism evidence="3 4">
    <name type="scientific">Rhizobium metallidurans</name>
    <dbReference type="NCBI Taxonomy" id="1265931"/>
    <lineage>
        <taxon>Bacteria</taxon>
        <taxon>Pseudomonadati</taxon>
        <taxon>Pseudomonadota</taxon>
        <taxon>Alphaproteobacteria</taxon>
        <taxon>Hyphomicrobiales</taxon>
        <taxon>Rhizobiaceae</taxon>
        <taxon>Rhizobium/Agrobacterium group</taxon>
        <taxon>Rhizobium</taxon>
    </lineage>
</organism>
<evidence type="ECO:0000313" key="4">
    <source>
        <dbReference type="Proteomes" id="UP000582090"/>
    </source>
</evidence>
<gene>
    <name evidence="3" type="ORF">GGQ67_000845</name>
</gene>
<dbReference type="Gene3D" id="3.10.450.160">
    <property type="entry name" value="inner membrane protein cigr"/>
    <property type="match status" value="1"/>
</dbReference>
<dbReference type="Proteomes" id="UP000582090">
    <property type="component" value="Unassembled WGS sequence"/>
</dbReference>
<name>A0A7W6G9T5_9HYPH</name>
<reference evidence="3 4" key="1">
    <citation type="submission" date="2020-08" db="EMBL/GenBank/DDBJ databases">
        <title>Genomic Encyclopedia of Type Strains, Phase IV (KMG-IV): sequencing the most valuable type-strain genomes for metagenomic binning, comparative biology and taxonomic classification.</title>
        <authorList>
            <person name="Goeker M."/>
        </authorList>
    </citation>
    <scope>NUCLEOTIDE SEQUENCE [LARGE SCALE GENOMIC DNA]</scope>
    <source>
        <strain evidence="3 4">DSM 26575</strain>
    </source>
</reference>
<feature type="region of interest" description="Disordered" evidence="1">
    <location>
        <begin position="25"/>
        <end position="45"/>
    </location>
</feature>
<protein>
    <submittedName>
        <fullName evidence="3">Ni/Co efflux regulator RcnB</fullName>
    </submittedName>
</protein>
<dbReference type="RefSeq" id="WP_183898949.1">
    <property type="nucleotide sequence ID" value="NZ_JACIDW010000002.1"/>
</dbReference>
<evidence type="ECO:0000256" key="1">
    <source>
        <dbReference type="SAM" id="MobiDB-lite"/>
    </source>
</evidence>
<feature type="signal peptide" evidence="2">
    <location>
        <begin position="1"/>
        <end position="26"/>
    </location>
</feature>
<evidence type="ECO:0000256" key="2">
    <source>
        <dbReference type="SAM" id="SignalP"/>
    </source>
</evidence>
<dbReference type="AlphaFoldDB" id="A0A7W6G9T5"/>
<comment type="caution">
    <text evidence="3">The sequence shown here is derived from an EMBL/GenBank/DDBJ whole genome shotgun (WGS) entry which is preliminary data.</text>
</comment>
<proteinExistence type="predicted"/>
<feature type="chain" id="PRO_5031484170" evidence="2">
    <location>
        <begin position="27"/>
        <end position="122"/>
    </location>
</feature>
<feature type="compositionally biased region" description="Basic and acidic residues" evidence="1">
    <location>
        <begin position="27"/>
        <end position="45"/>
    </location>
</feature>
<sequence length="122" mass="14155">MKKIFAVLLSASFLAAPLVAATQASAQDHRRPAATQDHRRPAVGQDYRRPVVVEREVRVTKYKWNRGQRMSAAERRRMQDVRDYRRYRLSAPPRGYRWVRVDNDYLMISIAGNVISNIISGR</sequence>